<dbReference type="InterPro" id="IPR011146">
    <property type="entry name" value="HIT-like"/>
</dbReference>
<protein>
    <recommendedName>
        <fullName evidence="4">HIT domain-containing protein</fullName>
    </recommendedName>
</protein>
<feature type="active site" description="Tele-AMP-histidine intermediate" evidence="1">
    <location>
        <position position="113"/>
    </location>
</feature>
<dbReference type="Proteomes" id="UP000663881">
    <property type="component" value="Unassembled WGS sequence"/>
</dbReference>
<dbReference type="PROSITE" id="PS51084">
    <property type="entry name" value="HIT_2"/>
    <property type="match status" value="1"/>
</dbReference>
<accession>A0A818M0U5</accession>
<dbReference type="InterPro" id="IPR036265">
    <property type="entry name" value="HIT-like_sf"/>
</dbReference>
<dbReference type="Pfam" id="PF01230">
    <property type="entry name" value="HIT"/>
    <property type="match status" value="1"/>
</dbReference>
<evidence type="ECO:0000256" key="1">
    <source>
        <dbReference type="PIRSR" id="PIRSR601310-1"/>
    </source>
</evidence>
<dbReference type="Proteomes" id="UP000663891">
    <property type="component" value="Unassembled WGS sequence"/>
</dbReference>
<gene>
    <name evidence="6" type="ORF">OKA104_LOCUS5477</name>
    <name evidence="5" type="ORF">VCS650_LOCUS22713</name>
</gene>
<reference evidence="6" key="1">
    <citation type="submission" date="2021-02" db="EMBL/GenBank/DDBJ databases">
        <authorList>
            <person name="Nowell W R."/>
        </authorList>
    </citation>
    <scope>NUCLEOTIDE SEQUENCE</scope>
</reference>
<name>A0A818M0U5_9BILA</name>
<dbReference type="Gene3D" id="3.30.428.10">
    <property type="entry name" value="HIT-like"/>
    <property type="match status" value="1"/>
</dbReference>
<dbReference type="PANTHER" id="PTHR23089">
    <property type="entry name" value="HISTIDINE TRIAD HIT PROTEIN"/>
    <property type="match status" value="1"/>
</dbReference>
<sequence>MSDEIAKAQSAHPTEDTIFGKIARKEMKVDLIHDDDQCVAFHDVNKQAPHHFLVIPKEPITQLATCKPSHEQLLGHLLLVAAQVAKKEGLEKDGYRLVINNGRNGGQSVYHLHVHVLGGRQLEWPPG</sequence>
<evidence type="ECO:0000256" key="2">
    <source>
        <dbReference type="PIRSR" id="PIRSR601310-3"/>
    </source>
</evidence>
<feature type="short sequence motif" description="Histidine triad motif" evidence="2 3">
    <location>
        <begin position="111"/>
        <end position="115"/>
    </location>
</feature>
<evidence type="ECO:0000259" key="4">
    <source>
        <dbReference type="PROSITE" id="PS51084"/>
    </source>
</evidence>
<dbReference type="InterPro" id="IPR001310">
    <property type="entry name" value="Histidine_triad_HIT"/>
</dbReference>
<evidence type="ECO:0000313" key="7">
    <source>
        <dbReference type="Proteomes" id="UP000663881"/>
    </source>
</evidence>
<evidence type="ECO:0000313" key="6">
    <source>
        <dbReference type="EMBL" id="CAF3578518.1"/>
    </source>
</evidence>
<dbReference type="OrthoDB" id="672793at2759"/>
<evidence type="ECO:0000256" key="3">
    <source>
        <dbReference type="PROSITE-ProRule" id="PRU00464"/>
    </source>
</evidence>
<dbReference type="PRINTS" id="PR00332">
    <property type="entry name" value="HISTRIAD"/>
</dbReference>
<evidence type="ECO:0000313" key="5">
    <source>
        <dbReference type="EMBL" id="CAF1149242.1"/>
    </source>
</evidence>
<dbReference type="SUPFAM" id="SSF54197">
    <property type="entry name" value="HIT-like"/>
    <property type="match status" value="1"/>
</dbReference>
<dbReference type="FunFam" id="3.30.428.10:FF:000005">
    <property type="entry name" value="Histidine triad nucleotide-binding protein 1"/>
    <property type="match status" value="1"/>
</dbReference>
<dbReference type="AlphaFoldDB" id="A0A818M0U5"/>
<organism evidence="6 7">
    <name type="scientific">Adineta steineri</name>
    <dbReference type="NCBI Taxonomy" id="433720"/>
    <lineage>
        <taxon>Eukaryota</taxon>
        <taxon>Metazoa</taxon>
        <taxon>Spiralia</taxon>
        <taxon>Gnathifera</taxon>
        <taxon>Rotifera</taxon>
        <taxon>Eurotatoria</taxon>
        <taxon>Bdelloidea</taxon>
        <taxon>Adinetida</taxon>
        <taxon>Adinetidae</taxon>
        <taxon>Adineta</taxon>
    </lineage>
</organism>
<dbReference type="EMBL" id="CAJOAY010000190">
    <property type="protein sequence ID" value="CAF3578518.1"/>
    <property type="molecule type" value="Genomic_DNA"/>
</dbReference>
<dbReference type="InterPro" id="IPR019808">
    <property type="entry name" value="Histidine_triad_CS"/>
</dbReference>
<dbReference type="CDD" id="cd01276">
    <property type="entry name" value="PKCI_related"/>
    <property type="match status" value="1"/>
</dbReference>
<feature type="domain" description="HIT" evidence="4">
    <location>
        <begin position="18"/>
        <end position="127"/>
    </location>
</feature>
<dbReference type="GO" id="GO:0003824">
    <property type="term" value="F:catalytic activity"/>
    <property type="evidence" value="ECO:0007669"/>
    <property type="project" value="InterPro"/>
</dbReference>
<comment type="caution">
    <text evidence="6">The sequence shown here is derived from an EMBL/GenBank/DDBJ whole genome shotgun (WGS) entry which is preliminary data.</text>
</comment>
<dbReference type="PROSITE" id="PS00892">
    <property type="entry name" value="HIT_1"/>
    <property type="match status" value="1"/>
</dbReference>
<proteinExistence type="predicted"/>
<dbReference type="EMBL" id="CAJNON010000259">
    <property type="protein sequence ID" value="CAF1149242.1"/>
    <property type="molecule type" value="Genomic_DNA"/>
</dbReference>